<feature type="domain" description="MOSC" evidence="1">
    <location>
        <begin position="98"/>
        <end position="166"/>
    </location>
</feature>
<dbReference type="InterPro" id="IPR015947">
    <property type="entry name" value="PUA-like_sf"/>
</dbReference>
<dbReference type="GO" id="GO:0030170">
    <property type="term" value="F:pyridoxal phosphate binding"/>
    <property type="evidence" value="ECO:0007669"/>
    <property type="project" value="InterPro"/>
</dbReference>
<dbReference type="Gene3D" id="3.10.590.10">
    <property type="entry name" value="ph1033 like domains"/>
    <property type="match status" value="1"/>
</dbReference>
<name>A0A6J4TFF9_9BACT</name>
<accession>A0A6J4TFF9</accession>
<dbReference type="AlphaFoldDB" id="A0A6J4TFF9"/>
<dbReference type="PROSITE" id="PS51340">
    <property type="entry name" value="MOSC"/>
    <property type="match status" value="1"/>
</dbReference>
<proteinExistence type="predicted"/>
<dbReference type="EMBL" id="CADCWE010000014">
    <property type="protein sequence ID" value="CAA9521852.1"/>
    <property type="molecule type" value="Genomic_DNA"/>
</dbReference>
<evidence type="ECO:0000313" key="2">
    <source>
        <dbReference type="EMBL" id="CAA9521852.1"/>
    </source>
</evidence>
<sequence>MADAQPCYWIIVGSPGNFAKTRDLGFSVQGMKSRHKKKAEQMAPGDKLVYYVTGRKAFAAVATVTSRYFESHERIWESQDPKKAAEDYPFRVAIAPDLVLEEAEFVPAEGIARRMAYAQRWPAANWTLAFQGNVHLIPEADYRLIRSEMADRLPATVGASGGSALG</sequence>
<dbReference type="Pfam" id="PF01878">
    <property type="entry name" value="EVE"/>
    <property type="match status" value="1"/>
</dbReference>
<dbReference type="InterPro" id="IPR002740">
    <property type="entry name" value="EVE_domain"/>
</dbReference>
<protein>
    <recommendedName>
        <fullName evidence="1">MOSC domain-containing protein</fullName>
    </recommendedName>
</protein>
<dbReference type="SUPFAM" id="SSF88697">
    <property type="entry name" value="PUA domain-like"/>
    <property type="match status" value="1"/>
</dbReference>
<reference evidence="2" key="1">
    <citation type="submission" date="2020-02" db="EMBL/GenBank/DDBJ databases">
        <authorList>
            <person name="Meier V. D."/>
        </authorList>
    </citation>
    <scope>NUCLEOTIDE SEQUENCE</scope>
    <source>
        <strain evidence="2">AVDCRST_MAG73</strain>
    </source>
</reference>
<evidence type="ECO:0000259" key="1">
    <source>
        <dbReference type="PROSITE" id="PS51340"/>
    </source>
</evidence>
<gene>
    <name evidence="2" type="ORF">AVDCRST_MAG73-227</name>
</gene>
<dbReference type="GO" id="GO:0030151">
    <property type="term" value="F:molybdenum ion binding"/>
    <property type="evidence" value="ECO:0007669"/>
    <property type="project" value="InterPro"/>
</dbReference>
<organism evidence="2">
    <name type="scientific">uncultured Thermomicrobiales bacterium</name>
    <dbReference type="NCBI Taxonomy" id="1645740"/>
    <lineage>
        <taxon>Bacteria</taxon>
        <taxon>Pseudomonadati</taxon>
        <taxon>Thermomicrobiota</taxon>
        <taxon>Thermomicrobia</taxon>
        <taxon>Thermomicrobiales</taxon>
        <taxon>environmental samples</taxon>
    </lineage>
</organism>
<dbReference type="InterPro" id="IPR005302">
    <property type="entry name" value="MoCF_Sase_C"/>
</dbReference>
<dbReference type="GO" id="GO:0003824">
    <property type="term" value="F:catalytic activity"/>
    <property type="evidence" value="ECO:0007669"/>
    <property type="project" value="InterPro"/>
</dbReference>